<dbReference type="EMBL" id="CP121196">
    <property type="protein sequence ID" value="XBH18533.1"/>
    <property type="molecule type" value="Genomic_DNA"/>
</dbReference>
<dbReference type="AlphaFoldDB" id="A0AAU7DL89"/>
<gene>
    <name evidence="5" type="ORF">P8935_04160</name>
</gene>
<dbReference type="InterPro" id="IPR036390">
    <property type="entry name" value="WH_DNA-bd_sf"/>
</dbReference>
<dbReference type="GO" id="GO:0003677">
    <property type="term" value="F:DNA binding"/>
    <property type="evidence" value="ECO:0007669"/>
    <property type="project" value="UniProtKB-KW"/>
</dbReference>
<dbReference type="PANTHER" id="PTHR38445:SF9">
    <property type="entry name" value="HTH-TYPE TRANSCRIPTIONAL REPRESSOR YTRA"/>
    <property type="match status" value="1"/>
</dbReference>
<dbReference type="PROSITE" id="PS50949">
    <property type="entry name" value="HTH_GNTR"/>
    <property type="match status" value="1"/>
</dbReference>
<dbReference type="InterPro" id="IPR000524">
    <property type="entry name" value="Tscrpt_reg_HTH_GntR"/>
</dbReference>
<evidence type="ECO:0000259" key="4">
    <source>
        <dbReference type="PROSITE" id="PS50949"/>
    </source>
</evidence>
<keyword evidence="1" id="KW-0805">Transcription regulation</keyword>
<dbReference type="GO" id="GO:0003700">
    <property type="term" value="F:DNA-binding transcription factor activity"/>
    <property type="evidence" value="ECO:0007669"/>
    <property type="project" value="InterPro"/>
</dbReference>
<evidence type="ECO:0000256" key="2">
    <source>
        <dbReference type="ARBA" id="ARBA00023125"/>
    </source>
</evidence>
<sequence length="148" mass="16444">MRNSTHVIPFRIQFRAGLSLFEQVVYASKKAMISGQLRPGDTFPSVRVLSKELKINPNTAAKIVAHLVSEGLLETRPGVGTLVAPLPDSTRKERTQLLGQEIEEIVVEAKRLGIGLDDMLDSITDHWKRLTRDDKGDSTPNDGGRKER</sequence>
<dbReference type="SUPFAM" id="SSF46785">
    <property type="entry name" value="Winged helix' DNA-binding domain"/>
    <property type="match status" value="1"/>
</dbReference>
<keyword evidence="3" id="KW-0804">Transcription</keyword>
<feature type="domain" description="HTH gntR-type" evidence="4">
    <location>
        <begin position="18"/>
        <end position="86"/>
    </location>
</feature>
<dbReference type="CDD" id="cd07377">
    <property type="entry name" value="WHTH_GntR"/>
    <property type="match status" value="1"/>
</dbReference>
<keyword evidence="2" id="KW-0238">DNA-binding</keyword>
<dbReference type="Gene3D" id="1.10.10.10">
    <property type="entry name" value="Winged helix-like DNA-binding domain superfamily/Winged helix DNA-binding domain"/>
    <property type="match status" value="1"/>
</dbReference>
<accession>A0AAU7DL89</accession>
<evidence type="ECO:0000313" key="5">
    <source>
        <dbReference type="EMBL" id="XBH18533.1"/>
    </source>
</evidence>
<dbReference type="Pfam" id="PF00392">
    <property type="entry name" value="GntR"/>
    <property type="match status" value="1"/>
</dbReference>
<dbReference type="PANTHER" id="PTHR38445">
    <property type="entry name" value="HTH-TYPE TRANSCRIPTIONAL REPRESSOR YTRA"/>
    <property type="match status" value="1"/>
</dbReference>
<evidence type="ECO:0000256" key="3">
    <source>
        <dbReference type="ARBA" id="ARBA00023163"/>
    </source>
</evidence>
<reference evidence="5" key="1">
    <citation type="submission" date="2023-03" db="EMBL/GenBank/DDBJ databases">
        <title>Edaphobacter sp.</title>
        <authorList>
            <person name="Huber K.J."/>
            <person name="Papendorf J."/>
            <person name="Pilke C."/>
            <person name="Bunk B."/>
            <person name="Sproeer C."/>
            <person name="Pester M."/>
        </authorList>
    </citation>
    <scope>NUCLEOTIDE SEQUENCE</scope>
    <source>
        <strain evidence="5">DSM 110680</strain>
    </source>
</reference>
<protein>
    <submittedName>
        <fullName evidence="5">GntR family transcriptional regulator</fullName>
    </submittedName>
</protein>
<proteinExistence type="predicted"/>
<dbReference type="RefSeq" id="WP_348263757.1">
    <property type="nucleotide sequence ID" value="NZ_CP121196.1"/>
</dbReference>
<evidence type="ECO:0000256" key="1">
    <source>
        <dbReference type="ARBA" id="ARBA00023015"/>
    </source>
</evidence>
<name>A0AAU7DL89_9BACT</name>
<organism evidence="5">
    <name type="scientific">Telmatobacter sp. DSM 110680</name>
    <dbReference type="NCBI Taxonomy" id="3036704"/>
    <lineage>
        <taxon>Bacteria</taxon>
        <taxon>Pseudomonadati</taxon>
        <taxon>Acidobacteriota</taxon>
        <taxon>Terriglobia</taxon>
        <taxon>Terriglobales</taxon>
        <taxon>Acidobacteriaceae</taxon>
        <taxon>Telmatobacter</taxon>
    </lineage>
</organism>
<dbReference type="InterPro" id="IPR036388">
    <property type="entry name" value="WH-like_DNA-bd_sf"/>
</dbReference>
<dbReference type="SMART" id="SM00345">
    <property type="entry name" value="HTH_GNTR"/>
    <property type="match status" value="1"/>
</dbReference>